<proteinExistence type="predicted"/>
<protein>
    <submittedName>
        <fullName evidence="1">Uncharacterized protein</fullName>
    </submittedName>
</protein>
<dbReference type="EMBL" id="HBFQ01020055">
    <property type="protein sequence ID" value="CAD8839719.1"/>
    <property type="molecule type" value="Transcribed_RNA"/>
</dbReference>
<name>A0A7S1A1K9_NOCSC</name>
<dbReference type="AlphaFoldDB" id="A0A7S1A1K9"/>
<accession>A0A7S1A1K9</accession>
<organism evidence="1">
    <name type="scientific">Noctiluca scintillans</name>
    <name type="common">Sea sparkle</name>
    <name type="synonym">Red tide dinoflagellate</name>
    <dbReference type="NCBI Taxonomy" id="2966"/>
    <lineage>
        <taxon>Eukaryota</taxon>
        <taxon>Sar</taxon>
        <taxon>Alveolata</taxon>
        <taxon>Dinophyceae</taxon>
        <taxon>Noctilucales</taxon>
        <taxon>Noctilucaceae</taxon>
        <taxon>Noctiluca</taxon>
    </lineage>
</organism>
<sequence>MGNNFACSQQCVTSCVSTRVEGEVTDKSRRRGYPIADPKEAKMNWQAIAVRHAWRNADSRESDITLDGEKAETENLDVCHQRSSPRIVVCL</sequence>
<reference evidence="1" key="1">
    <citation type="submission" date="2021-01" db="EMBL/GenBank/DDBJ databases">
        <authorList>
            <person name="Corre E."/>
            <person name="Pelletier E."/>
            <person name="Niang G."/>
            <person name="Scheremetjew M."/>
            <person name="Finn R."/>
            <person name="Kale V."/>
            <person name="Holt S."/>
            <person name="Cochrane G."/>
            <person name="Meng A."/>
            <person name="Brown T."/>
            <person name="Cohen L."/>
        </authorList>
    </citation>
    <scope>NUCLEOTIDE SEQUENCE</scope>
</reference>
<evidence type="ECO:0000313" key="1">
    <source>
        <dbReference type="EMBL" id="CAD8839719.1"/>
    </source>
</evidence>
<gene>
    <name evidence="1" type="ORF">NSCI0253_LOCUS14067</name>
</gene>